<dbReference type="OrthoDB" id="9797687at2"/>
<dbReference type="PANTHER" id="PTHR42932">
    <property type="entry name" value="GENERAL STRESS PROTEIN 20U"/>
    <property type="match status" value="1"/>
</dbReference>
<feature type="domain" description="Ferritin/DPS" evidence="3">
    <location>
        <begin position="25"/>
        <end position="163"/>
    </location>
</feature>
<dbReference type="InterPro" id="IPR008331">
    <property type="entry name" value="Ferritin_DPS_dom"/>
</dbReference>
<name>A0A0A2SPY7_9GAMM</name>
<dbReference type="PIRSF" id="PIRSF005900">
    <property type="entry name" value="Dps"/>
    <property type="match status" value="1"/>
</dbReference>
<dbReference type="InterPro" id="IPR009078">
    <property type="entry name" value="Ferritin-like_SF"/>
</dbReference>
<evidence type="ECO:0000313" key="5">
    <source>
        <dbReference type="Proteomes" id="UP000054422"/>
    </source>
</evidence>
<keyword evidence="5" id="KW-1185">Reference proteome</keyword>
<evidence type="ECO:0000256" key="2">
    <source>
        <dbReference type="RuleBase" id="RU003875"/>
    </source>
</evidence>
<dbReference type="SUPFAM" id="SSF47240">
    <property type="entry name" value="Ferritin-like"/>
    <property type="match status" value="1"/>
</dbReference>
<accession>A0A0A2SPY7</accession>
<evidence type="ECO:0000256" key="1">
    <source>
        <dbReference type="ARBA" id="ARBA00009497"/>
    </source>
</evidence>
<dbReference type="Proteomes" id="UP000054422">
    <property type="component" value="Unassembled WGS sequence"/>
</dbReference>
<dbReference type="EMBL" id="JNCF01000022">
    <property type="protein sequence ID" value="KGP63210.1"/>
    <property type="molecule type" value="Genomic_DNA"/>
</dbReference>
<dbReference type="Gene3D" id="1.20.1260.10">
    <property type="match status" value="1"/>
</dbReference>
<dbReference type="CDD" id="cd01043">
    <property type="entry name" value="DPS"/>
    <property type="match status" value="1"/>
</dbReference>
<dbReference type="GO" id="GO:0003677">
    <property type="term" value="F:DNA binding"/>
    <property type="evidence" value="ECO:0007669"/>
    <property type="project" value="UniProtKB-KW"/>
</dbReference>
<comment type="caution">
    <text evidence="4">The sequence shown here is derived from an EMBL/GenBank/DDBJ whole genome shotgun (WGS) entry which is preliminary data.</text>
</comment>
<gene>
    <name evidence="4" type="ORF">EP47_04400</name>
</gene>
<organism evidence="4 5">
    <name type="scientific">Legionella norrlandica</name>
    <dbReference type="NCBI Taxonomy" id="1498499"/>
    <lineage>
        <taxon>Bacteria</taxon>
        <taxon>Pseudomonadati</taxon>
        <taxon>Pseudomonadota</taxon>
        <taxon>Gammaproteobacteria</taxon>
        <taxon>Legionellales</taxon>
        <taxon>Legionellaceae</taxon>
        <taxon>Legionella</taxon>
    </lineage>
</organism>
<keyword evidence="4" id="KW-0238">DNA-binding</keyword>
<dbReference type="PANTHER" id="PTHR42932:SF3">
    <property type="entry name" value="DNA PROTECTION DURING STARVATION PROTEIN"/>
    <property type="match status" value="1"/>
</dbReference>
<dbReference type="STRING" id="1498499.EP47_04400"/>
<dbReference type="GO" id="GO:0008199">
    <property type="term" value="F:ferric iron binding"/>
    <property type="evidence" value="ECO:0007669"/>
    <property type="project" value="InterPro"/>
</dbReference>
<dbReference type="InterPro" id="IPR002177">
    <property type="entry name" value="DPS_DNA-bd"/>
</dbReference>
<evidence type="ECO:0000259" key="3">
    <source>
        <dbReference type="Pfam" id="PF00210"/>
    </source>
</evidence>
<dbReference type="InterPro" id="IPR012347">
    <property type="entry name" value="Ferritin-like"/>
</dbReference>
<evidence type="ECO:0000313" key="4">
    <source>
        <dbReference type="EMBL" id="KGP63210.1"/>
    </source>
</evidence>
<proteinExistence type="inferred from homology"/>
<dbReference type="RefSeq" id="WP_035889380.1">
    <property type="nucleotide sequence ID" value="NZ_JNCF01000022.1"/>
</dbReference>
<reference evidence="4 5" key="1">
    <citation type="submission" date="2014-05" db="EMBL/GenBank/DDBJ databases">
        <authorList>
            <person name="Rizzardi K."/>
            <person name="Winiecka-Krusnell J."/>
            <person name="Ramliden M."/>
            <person name="Alm E."/>
            <person name="Andersson S."/>
            <person name="Byfors S."/>
        </authorList>
    </citation>
    <scope>NUCLEOTIDE SEQUENCE [LARGE SCALE GENOMIC DNA]</scope>
    <source>
        <strain evidence="4 5">LEGN</strain>
    </source>
</reference>
<dbReference type="PRINTS" id="PR01346">
    <property type="entry name" value="HELNAPAPROT"/>
</dbReference>
<comment type="similarity">
    <text evidence="1 2">Belongs to the Dps family.</text>
</comment>
<dbReference type="AlphaFoldDB" id="A0A0A2SPY7"/>
<protein>
    <submittedName>
        <fullName evidence="4">DNA-binding protein</fullName>
    </submittedName>
</protein>
<sequence length="164" mass="18939">MKKVISHHLAVHNNLKTSDCQDIAQAINPLVADAFALYIKAKNFHWHTSGAHFRDYHRLFDEQAGQILEMIDVLAERVRKLGQTTIHSVGHIKQLQSIKDDNDVLEPKKMISTLMKDNNDFVSRMRAAHQICSEKKDVATTSILEQFIDTTEERIWYLTEILKE</sequence>
<dbReference type="Pfam" id="PF00210">
    <property type="entry name" value="Ferritin"/>
    <property type="match status" value="1"/>
</dbReference>